<reference evidence="2 3" key="1">
    <citation type="submission" date="2017-07" db="EMBL/GenBank/DDBJ databases">
        <title>Use of a Phage Cocktail against Pseudomonas aeruginosa Infections.</title>
        <authorList>
            <person name="Forti F."/>
            <person name="Roach D."/>
            <person name="Cafora M."/>
            <person name="Pasini M."/>
            <person name="Horner D.S."/>
            <person name="Briani F."/>
            <person name="Debarbieux L."/>
            <person name="Ghisotti D."/>
        </authorList>
    </citation>
    <scope>NUCLEOTIDE SEQUENCE [LARGE SCALE GENOMIC DNA]</scope>
</reference>
<dbReference type="InterPro" id="IPR007538">
    <property type="entry name" value="dATP/dGTP_dipphydrolase_MazZ"/>
</dbReference>
<protein>
    <recommendedName>
        <fullName evidence="1">dATP/dGTP diphosphohydrolase MazZ domain-containing protein</fullName>
    </recommendedName>
</protein>
<gene>
    <name evidence="2" type="ORF">vBPaePE220_00004</name>
</gene>
<accession>A0A2K8HR09</accession>
<evidence type="ECO:0000259" key="1">
    <source>
        <dbReference type="Pfam" id="PF04447"/>
    </source>
</evidence>
<evidence type="ECO:0000313" key="2">
    <source>
        <dbReference type="EMBL" id="ASZ72144.1"/>
    </source>
</evidence>
<organism evidence="2 3">
    <name type="scientific">Pseudomonas phage vB_PaeP_E220</name>
    <dbReference type="NCBI Taxonomy" id="2034343"/>
    <lineage>
        <taxon>Viruses</taxon>
        <taxon>Duplodnaviria</taxon>
        <taxon>Heunggongvirae</taxon>
        <taxon>Uroviricota</taxon>
        <taxon>Caudoviricetes</taxon>
        <taxon>Hollowayvirus</taxon>
        <taxon>Hollowayvirus E220</taxon>
    </lineage>
</organism>
<evidence type="ECO:0000313" key="3">
    <source>
        <dbReference type="Proteomes" id="UP000241174"/>
    </source>
</evidence>
<dbReference type="Pfam" id="PF04447">
    <property type="entry name" value="dATP-dGTP_PPHyd"/>
    <property type="match status" value="1"/>
</dbReference>
<keyword evidence="3" id="KW-1185">Reference proteome</keyword>
<dbReference type="EMBL" id="MF490237">
    <property type="protein sequence ID" value="ASZ72144.1"/>
    <property type="molecule type" value="Genomic_DNA"/>
</dbReference>
<proteinExistence type="predicted"/>
<name>A0A2K8HR09_9CAUD</name>
<dbReference type="Proteomes" id="UP000241174">
    <property type="component" value="Genome"/>
</dbReference>
<sequence length="215" mass="24281">MTTNQNHPDDHLAIEALHSRYLNVLTGRTSDHLLMFQDEAYALGRARGRLDVFRLDLHLERQRRFSERTFGPGSRAAGVVDHIRKELREIEEAPGDLAEWIDVVILALDGAWRTGATPAQIIDALLAKQAKNESRSWPDWRTAPADKAIEHDRADDPIDDNTYFVMRNAGGAVFVKHGPFFRDQGGLTEDWGKNWTRIRAGSLKHARQIGEGLLP</sequence>
<feature type="domain" description="dATP/dGTP diphosphohydrolase MazZ" evidence="1">
    <location>
        <begin position="63"/>
        <end position="155"/>
    </location>
</feature>